<dbReference type="Gene3D" id="3.90.550.10">
    <property type="entry name" value="Spore Coat Polysaccharide Biosynthesis Protein SpsA, Chain A"/>
    <property type="match status" value="1"/>
</dbReference>
<dbReference type="STRING" id="145854.GA0074692_2104"/>
<organism evidence="1 2">
    <name type="scientific">Micromonospora pallida</name>
    <dbReference type="NCBI Taxonomy" id="145854"/>
    <lineage>
        <taxon>Bacteria</taxon>
        <taxon>Bacillati</taxon>
        <taxon>Actinomycetota</taxon>
        <taxon>Actinomycetes</taxon>
        <taxon>Micromonosporales</taxon>
        <taxon>Micromonosporaceae</taxon>
        <taxon>Micromonospora</taxon>
    </lineage>
</organism>
<reference evidence="2" key="1">
    <citation type="submission" date="2016-06" db="EMBL/GenBank/DDBJ databases">
        <authorList>
            <person name="Varghese N."/>
            <person name="Submissions Spin"/>
        </authorList>
    </citation>
    <scope>NUCLEOTIDE SEQUENCE [LARGE SCALE GENOMIC DNA]</scope>
    <source>
        <strain evidence="2">DSM 43817</strain>
    </source>
</reference>
<dbReference type="RefSeq" id="WP_091642464.1">
    <property type="nucleotide sequence ID" value="NZ_FMHW01000002.1"/>
</dbReference>
<dbReference type="SUPFAM" id="SSF53448">
    <property type="entry name" value="Nucleotide-diphospho-sugar transferases"/>
    <property type="match status" value="1"/>
</dbReference>
<evidence type="ECO:0000313" key="1">
    <source>
        <dbReference type="EMBL" id="SCL26206.1"/>
    </source>
</evidence>
<keyword evidence="2" id="KW-1185">Reference proteome</keyword>
<dbReference type="InterPro" id="IPR029044">
    <property type="entry name" value="Nucleotide-diphossugar_trans"/>
</dbReference>
<dbReference type="EMBL" id="FMHW01000002">
    <property type="protein sequence ID" value="SCL26206.1"/>
    <property type="molecule type" value="Genomic_DNA"/>
</dbReference>
<proteinExistence type="predicted"/>
<gene>
    <name evidence="1" type="ORF">GA0074692_2104</name>
</gene>
<name>A0A1C6S9X6_9ACTN</name>
<accession>A0A1C6S9X6</accession>
<protein>
    <recommendedName>
        <fullName evidence="3">MobA-like NTP transferase domain-containing protein</fullName>
    </recommendedName>
</protein>
<sequence>MAADRPGRSRPTLTVIVPCAGVQRRFDAPYPKELHRINHAESIIDHALAPVRDFAARRDASVRLVVVIRAHKADTVAYLARYADVLDTVFVYQADRHGPDLSGAVTAALPLCTGPTAVVLPDQVVTDDVLAQRFAEAYDLLARHPYAVLAATIHDPVRLANDGALRLRGRGPVRVVEHAAEKPADPSGFNAAWATVFAAAAHRDGLPGIMTGAGATALVDSPAILVDGFHNVNRVDDL</sequence>
<dbReference type="Proteomes" id="UP000198959">
    <property type="component" value="Unassembled WGS sequence"/>
</dbReference>
<evidence type="ECO:0000313" key="2">
    <source>
        <dbReference type="Proteomes" id="UP000198959"/>
    </source>
</evidence>
<dbReference type="AlphaFoldDB" id="A0A1C6S9X6"/>
<dbReference type="OrthoDB" id="3609997at2"/>
<evidence type="ECO:0008006" key="3">
    <source>
        <dbReference type="Google" id="ProtNLM"/>
    </source>
</evidence>